<feature type="compositionally biased region" description="Low complexity" evidence="9">
    <location>
        <begin position="1"/>
        <end position="12"/>
    </location>
</feature>
<dbReference type="FunFam" id="1.10.10.10:FF:000458">
    <property type="entry name" value="E2F-like (Mammalian transcription factor)"/>
    <property type="match status" value="1"/>
</dbReference>
<keyword evidence="12" id="KW-1185">Reference proteome</keyword>
<keyword evidence="4 7" id="KW-0238">DNA-binding</keyword>
<comment type="similarity">
    <text evidence="2 7">Belongs to the E2F/DP family.</text>
</comment>
<dbReference type="GO" id="GO:0090575">
    <property type="term" value="C:RNA polymerase II transcription regulator complex"/>
    <property type="evidence" value="ECO:0007669"/>
    <property type="project" value="TreeGrafter"/>
</dbReference>
<sequence>MAAMPTMPAMATFSDHPWVERESRSNVVPNHETIPQLVKPGKRGRKGTSIPSAKPKTPTANKDTARSERSLGTLTKLFIRQFRDQKGTLDLNQTAVNLNVQKRRIYDITNVLEGIDLIEKFKKNNVRWKGVASANIKGNNKSATACKTAAAALNRQRREELLQEKARLEEEHARLMQMRAQVDGAIKDTLTNKDTARFAYVTMDDINKVNSLQDSVVLAVNTPYETYMQLDDRSSESFVMNLEHKTSAGEVKFLPFVVPPRCPGSPFTSSDSSTEGSTDYSDDSSQDDDSCTDDSEYLSSSSDDYSEDSSDDSSSDEEDEDDGDSRLRTKTVYGNHSIISYLPREDVISICEAAMEEESEGEDMCE</sequence>
<keyword evidence="8" id="KW-0175">Coiled coil</keyword>
<dbReference type="InterPro" id="IPR037241">
    <property type="entry name" value="E2F-DP_heterodim"/>
</dbReference>
<dbReference type="SUPFAM" id="SSF46785">
    <property type="entry name" value="Winged helix' DNA-binding domain"/>
    <property type="match status" value="1"/>
</dbReference>
<dbReference type="SUPFAM" id="SSF144074">
    <property type="entry name" value="E2F-DP heterodimerization region"/>
    <property type="match status" value="1"/>
</dbReference>
<name>A0A9P6U323_9FUNG</name>
<dbReference type="InterPro" id="IPR036390">
    <property type="entry name" value="WH_DNA-bd_sf"/>
</dbReference>
<dbReference type="InterPro" id="IPR015633">
    <property type="entry name" value="E2F"/>
</dbReference>
<dbReference type="Gene3D" id="1.10.10.10">
    <property type="entry name" value="Winged helix-like DNA-binding domain superfamily/Winged helix DNA-binding domain"/>
    <property type="match status" value="1"/>
</dbReference>
<dbReference type="AlphaFoldDB" id="A0A9P6U323"/>
<dbReference type="GO" id="GO:0000981">
    <property type="term" value="F:DNA-binding transcription factor activity, RNA polymerase II-specific"/>
    <property type="evidence" value="ECO:0007669"/>
    <property type="project" value="TreeGrafter"/>
</dbReference>
<proteinExistence type="inferred from homology"/>
<dbReference type="InterPro" id="IPR032198">
    <property type="entry name" value="E2F_CC-MB"/>
</dbReference>
<dbReference type="Pfam" id="PF16421">
    <property type="entry name" value="E2F_CC-MB"/>
    <property type="match status" value="1"/>
</dbReference>
<evidence type="ECO:0000256" key="2">
    <source>
        <dbReference type="ARBA" id="ARBA00010940"/>
    </source>
</evidence>
<gene>
    <name evidence="11" type="primary">E2F2</name>
    <name evidence="11" type="ORF">BG011_003921</name>
</gene>
<feature type="region of interest" description="Disordered" evidence="9">
    <location>
        <begin position="264"/>
        <end position="332"/>
    </location>
</feature>
<feature type="region of interest" description="Disordered" evidence="9">
    <location>
        <begin position="1"/>
        <end position="67"/>
    </location>
</feature>
<protein>
    <submittedName>
        <fullName evidence="11">Transcription factor e2f2</fullName>
    </submittedName>
</protein>
<evidence type="ECO:0000256" key="8">
    <source>
        <dbReference type="SAM" id="Coils"/>
    </source>
</evidence>
<dbReference type="PANTHER" id="PTHR12081:SF18">
    <property type="entry name" value="TRANSCRIPTION FACTOR E2F2-RELATED"/>
    <property type="match status" value="1"/>
</dbReference>
<evidence type="ECO:0000256" key="3">
    <source>
        <dbReference type="ARBA" id="ARBA00023015"/>
    </source>
</evidence>
<evidence type="ECO:0000256" key="5">
    <source>
        <dbReference type="ARBA" id="ARBA00023163"/>
    </source>
</evidence>
<dbReference type="GO" id="GO:0046983">
    <property type="term" value="F:protein dimerization activity"/>
    <property type="evidence" value="ECO:0007669"/>
    <property type="project" value="InterPro"/>
</dbReference>
<organism evidence="11 12">
    <name type="scientific">Mortierella polycephala</name>
    <dbReference type="NCBI Taxonomy" id="41804"/>
    <lineage>
        <taxon>Eukaryota</taxon>
        <taxon>Fungi</taxon>
        <taxon>Fungi incertae sedis</taxon>
        <taxon>Mucoromycota</taxon>
        <taxon>Mortierellomycotina</taxon>
        <taxon>Mortierellomycetes</taxon>
        <taxon>Mortierellales</taxon>
        <taxon>Mortierellaceae</taxon>
        <taxon>Mortierella</taxon>
    </lineage>
</organism>
<comment type="caution">
    <text evidence="11">The sequence shown here is derived from an EMBL/GenBank/DDBJ whole genome shotgun (WGS) entry which is preliminary data.</text>
</comment>
<reference evidence="11" key="1">
    <citation type="journal article" date="2020" name="Fungal Divers.">
        <title>Resolving the Mortierellaceae phylogeny through synthesis of multi-gene phylogenetics and phylogenomics.</title>
        <authorList>
            <person name="Vandepol N."/>
            <person name="Liber J."/>
            <person name="Desiro A."/>
            <person name="Na H."/>
            <person name="Kennedy M."/>
            <person name="Barry K."/>
            <person name="Grigoriev I.V."/>
            <person name="Miller A.N."/>
            <person name="O'Donnell K."/>
            <person name="Stajich J.E."/>
            <person name="Bonito G."/>
        </authorList>
    </citation>
    <scope>NUCLEOTIDE SEQUENCE</scope>
    <source>
        <strain evidence="11">KOD948</strain>
    </source>
</reference>
<evidence type="ECO:0000256" key="6">
    <source>
        <dbReference type="ARBA" id="ARBA00023242"/>
    </source>
</evidence>
<dbReference type="InterPro" id="IPR003316">
    <property type="entry name" value="E2F_WHTH_DNA-bd_dom"/>
</dbReference>
<feature type="domain" description="E2F/DP family winged-helix DNA-binding" evidence="10">
    <location>
        <begin position="66"/>
        <end position="130"/>
    </location>
</feature>
<keyword evidence="5 7" id="KW-0804">Transcription</keyword>
<feature type="compositionally biased region" description="Acidic residues" evidence="9">
    <location>
        <begin position="304"/>
        <end position="323"/>
    </location>
</feature>
<evidence type="ECO:0000256" key="4">
    <source>
        <dbReference type="ARBA" id="ARBA00023125"/>
    </source>
</evidence>
<keyword evidence="6 7" id="KW-0539">Nucleus</keyword>
<evidence type="ECO:0000256" key="9">
    <source>
        <dbReference type="SAM" id="MobiDB-lite"/>
    </source>
</evidence>
<dbReference type="Proteomes" id="UP000726737">
    <property type="component" value="Unassembled WGS sequence"/>
</dbReference>
<evidence type="ECO:0000256" key="1">
    <source>
        <dbReference type="ARBA" id="ARBA00004123"/>
    </source>
</evidence>
<dbReference type="SMART" id="SM01372">
    <property type="entry name" value="E2F_TDP"/>
    <property type="match status" value="1"/>
</dbReference>
<dbReference type="GO" id="GO:0000978">
    <property type="term" value="F:RNA polymerase II cis-regulatory region sequence-specific DNA binding"/>
    <property type="evidence" value="ECO:0007669"/>
    <property type="project" value="InterPro"/>
</dbReference>
<evidence type="ECO:0000313" key="11">
    <source>
        <dbReference type="EMBL" id="KAG0257510.1"/>
    </source>
</evidence>
<feature type="compositionally biased region" description="Low complexity" evidence="9">
    <location>
        <begin position="268"/>
        <end position="279"/>
    </location>
</feature>
<dbReference type="EMBL" id="JAAAJA010000256">
    <property type="protein sequence ID" value="KAG0257510.1"/>
    <property type="molecule type" value="Genomic_DNA"/>
</dbReference>
<feature type="coiled-coil region" evidence="8">
    <location>
        <begin position="151"/>
        <end position="181"/>
    </location>
</feature>
<feature type="compositionally biased region" description="Acidic residues" evidence="9">
    <location>
        <begin position="280"/>
        <end position="296"/>
    </location>
</feature>
<evidence type="ECO:0000256" key="7">
    <source>
        <dbReference type="RuleBase" id="RU003796"/>
    </source>
</evidence>
<evidence type="ECO:0000259" key="10">
    <source>
        <dbReference type="SMART" id="SM01372"/>
    </source>
</evidence>
<dbReference type="OrthoDB" id="1743261at2759"/>
<dbReference type="PANTHER" id="PTHR12081">
    <property type="entry name" value="TRANSCRIPTION FACTOR E2F"/>
    <property type="match status" value="1"/>
</dbReference>
<keyword evidence="3 7" id="KW-0805">Transcription regulation</keyword>
<comment type="subcellular location">
    <subcellularLocation>
        <location evidence="1 7">Nucleus</location>
    </subcellularLocation>
</comment>
<accession>A0A9P6U323</accession>
<evidence type="ECO:0000313" key="12">
    <source>
        <dbReference type="Proteomes" id="UP000726737"/>
    </source>
</evidence>
<dbReference type="Pfam" id="PF02319">
    <property type="entry name" value="WHD_E2F_TDP"/>
    <property type="match status" value="1"/>
</dbReference>
<dbReference type="Gene3D" id="6.10.250.540">
    <property type="match status" value="1"/>
</dbReference>
<dbReference type="InterPro" id="IPR036388">
    <property type="entry name" value="WH-like_DNA-bd_sf"/>
</dbReference>